<evidence type="ECO:0000313" key="3">
    <source>
        <dbReference type="EMBL" id="KAJ0392241.1"/>
    </source>
</evidence>
<reference evidence="3" key="1">
    <citation type="submission" date="2021-12" db="EMBL/GenBank/DDBJ databases">
        <title>Prjna785345.</title>
        <authorList>
            <person name="Rujirawat T."/>
            <person name="Krajaejun T."/>
        </authorList>
    </citation>
    <scope>NUCLEOTIDE SEQUENCE</scope>
    <source>
        <strain evidence="3">Pi057C3</strain>
    </source>
</reference>
<dbReference type="Gene3D" id="1.10.510.10">
    <property type="entry name" value="Transferase(Phosphotransferase) domain 1"/>
    <property type="match status" value="2"/>
</dbReference>
<feature type="chain" id="PRO_5041949662" description="Protein kinase domain-containing protein" evidence="1">
    <location>
        <begin position="25"/>
        <end position="813"/>
    </location>
</feature>
<dbReference type="Pfam" id="PF07714">
    <property type="entry name" value="PK_Tyr_Ser-Thr"/>
    <property type="match status" value="1"/>
</dbReference>
<dbReference type="InterPro" id="IPR001245">
    <property type="entry name" value="Ser-Thr/Tyr_kinase_cat_dom"/>
</dbReference>
<dbReference type="InterPro" id="IPR000719">
    <property type="entry name" value="Prot_kinase_dom"/>
</dbReference>
<dbReference type="EMBL" id="JAKCXM010000682">
    <property type="protein sequence ID" value="KAJ0392241.1"/>
    <property type="molecule type" value="Genomic_DNA"/>
</dbReference>
<dbReference type="PANTHER" id="PTHR44329:SF214">
    <property type="entry name" value="PROTEIN KINASE DOMAIN-CONTAINING PROTEIN"/>
    <property type="match status" value="1"/>
</dbReference>
<dbReference type="InterPro" id="IPR011009">
    <property type="entry name" value="Kinase-like_dom_sf"/>
</dbReference>
<gene>
    <name evidence="3" type="ORF">P43SY_003356</name>
</gene>
<evidence type="ECO:0000259" key="2">
    <source>
        <dbReference type="PROSITE" id="PS50011"/>
    </source>
</evidence>
<dbReference type="AlphaFoldDB" id="A0AAD5Q1U8"/>
<protein>
    <recommendedName>
        <fullName evidence="2">Protein kinase domain-containing protein</fullName>
    </recommendedName>
</protein>
<accession>A0AAD5Q1U8</accession>
<sequence length="813" mass="88833">MRRRQAVIPAASLALLLSAQRADGQLVSKPFTVIPCSERLTHISSDGLHLCGVTSEKQVICRVIRHADDWRGVMTQPNHQFEWVTVSAGNVWGVQVDRSIICGSLAHIVWLPVAGIVRRLTSNTSTLCGIDASGFAVCATRSLDYAPNWTKLSDKLRVKDIDAHSGVMVAVIDDGSLWYPFASDMVASKGPFDAVSSDGTRQEDKIEPRLSNGSTDFIRFESTPTALEETRAPGASMTISPRTKRAIQQSWMKNSTLVCSRIPLRDLDIRDLIHHGPFCDTYRGLYAGKDVIVRRPTTQSRREIDTIAELAKEAIFLASLHHPHIVSLVGVAWNAPSDLSIVTEYMTGGDLRGLLSAFIAEGRPTGFTADKLKIALHVARALAYLHSQDPAIAHYNLASKNILVSDDGDAKVKGISVPYRDATDDEAMRRSLLYVAPELAHGVEYDEKADIYSFGVVLSELDTNELPFAHARSEDDSGRRLPHVTHKIITTVSAEPEDWKTVTVTAVLCGNNSSNTPEDLLSWKEIDPGLRALEIDAKNNTVVAIRRDGSIWSSTSDYQRRREIDAIAELAKEAIFLASLHHPHIVSLVGVAWNTPSDLSIVTEYMTGGDLRGLLSAFIAEGRPTGFTADKLKIALHVARALAYLHSQDPAIAHYNLASKNILVSDDGDAKVKGISVPYRDATDDEAMRRSLLYVAPELAHGVEYDEKADIYSFGVVLSELDTNELPFAHARSEDDSGRRLPHVTVCHLVSEGELTVEFSSSADPSLVSLGRACVSMDPRARPSAQELVVAIEVALVKAQARSHDVAGFVVEV</sequence>
<proteinExistence type="predicted"/>
<dbReference type="Proteomes" id="UP001209570">
    <property type="component" value="Unassembled WGS sequence"/>
</dbReference>
<dbReference type="Pfam" id="PF00069">
    <property type="entry name" value="Pkinase"/>
    <property type="match status" value="1"/>
</dbReference>
<dbReference type="PROSITE" id="PS50011">
    <property type="entry name" value="PROTEIN_KINASE_DOM"/>
    <property type="match status" value="2"/>
</dbReference>
<feature type="domain" description="Protein kinase" evidence="2">
    <location>
        <begin position="267"/>
        <end position="530"/>
    </location>
</feature>
<dbReference type="GO" id="GO:0004674">
    <property type="term" value="F:protein serine/threonine kinase activity"/>
    <property type="evidence" value="ECO:0007669"/>
    <property type="project" value="TreeGrafter"/>
</dbReference>
<keyword evidence="1" id="KW-0732">Signal</keyword>
<comment type="caution">
    <text evidence="3">The sequence shown here is derived from an EMBL/GenBank/DDBJ whole genome shotgun (WGS) entry which is preliminary data.</text>
</comment>
<evidence type="ECO:0000313" key="4">
    <source>
        <dbReference type="Proteomes" id="UP001209570"/>
    </source>
</evidence>
<feature type="signal peptide" evidence="1">
    <location>
        <begin position="1"/>
        <end position="24"/>
    </location>
</feature>
<dbReference type="PANTHER" id="PTHR44329">
    <property type="entry name" value="SERINE/THREONINE-PROTEIN KINASE TNNI3K-RELATED"/>
    <property type="match status" value="1"/>
</dbReference>
<dbReference type="SUPFAM" id="SSF56112">
    <property type="entry name" value="Protein kinase-like (PK-like)"/>
    <property type="match status" value="2"/>
</dbReference>
<evidence type="ECO:0000256" key="1">
    <source>
        <dbReference type="SAM" id="SignalP"/>
    </source>
</evidence>
<feature type="domain" description="Protein kinase" evidence="2">
    <location>
        <begin position="520"/>
        <end position="796"/>
    </location>
</feature>
<dbReference type="GO" id="GO:0005524">
    <property type="term" value="F:ATP binding"/>
    <property type="evidence" value="ECO:0007669"/>
    <property type="project" value="InterPro"/>
</dbReference>
<name>A0AAD5Q1U8_PYTIN</name>
<organism evidence="3 4">
    <name type="scientific">Pythium insidiosum</name>
    <name type="common">Pythiosis disease agent</name>
    <dbReference type="NCBI Taxonomy" id="114742"/>
    <lineage>
        <taxon>Eukaryota</taxon>
        <taxon>Sar</taxon>
        <taxon>Stramenopiles</taxon>
        <taxon>Oomycota</taxon>
        <taxon>Peronosporomycetes</taxon>
        <taxon>Pythiales</taxon>
        <taxon>Pythiaceae</taxon>
        <taxon>Pythium</taxon>
    </lineage>
</organism>
<keyword evidence="4" id="KW-1185">Reference proteome</keyword>
<dbReference type="InterPro" id="IPR051681">
    <property type="entry name" value="Ser/Thr_Kinases-Pseudokinases"/>
</dbReference>